<feature type="transmembrane region" description="Helical" evidence="9">
    <location>
        <begin position="524"/>
        <end position="544"/>
    </location>
</feature>
<reference evidence="11" key="1">
    <citation type="submission" date="2018-10" db="EMBL/GenBank/DDBJ databases">
        <title>Transcriptome assembly of Aceria tosichella (Wheat curl mite) Type 2.</title>
        <authorList>
            <person name="Scully E.D."/>
            <person name="Geib S.M."/>
            <person name="Palmer N.A."/>
            <person name="Gupta A.K."/>
            <person name="Sarath G."/>
            <person name="Tatineni S."/>
        </authorList>
    </citation>
    <scope>NUCLEOTIDE SEQUENCE</scope>
    <source>
        <strain evidence="11">LincolnNE</strain>
    </source>
</reference>
<dbReference type="GO" id="GO:0005737">
    <property type="term" value="C:cytoplasm"/>
    <property type="evidence" value="ECO:0007669"/>
    <property type="project" value="TreeGrafter"/>
</dbReference>
<dbReference type="InterPro" id="IPR016163">
    <property type="entry name" value="Ald_DH_C"/>
</dbReference>
<sequence length="545" mass="61105">MPPPASPASQFDEVLGRARRAFASGITKSPVFRKEQLKQLYKLLEENESDFVEALKKDLKKPRFESVMTEVDFVLNDIRSALNNLDSWMRPKFVSKCFVTLVDDNYIYYEPYGVVLVLGAWNYPIQLAFSPLVGAIAAGNACIVKPSEIAPATGNLIQRLLPLYMDREAIHCVMGDGACAQALVASPQIDYVFFTGSSQIGRLIYQAASNNITPCTLEMGGKSPVFIDEKTYYNAKSGHFDAQLFETTVRRILWGKFLNTGQTCVAPDYVLCSRLMADKFMEFAPKIIDQFYGDNPIKNQDYGRIVSSRHYQRLVSMLKQQLELNDDSNNNNSNNNGNNNNRGQSSPRTVIGGKYCVDESGGYFIEPTVLLCSSSNDPLMQTEIFGPILPIVPVNDHLDAISFINSRDKPLSMYLFTKRDELIRQFREDTSSGSICVNDTVIHLIAEALPFGGVGKSGIGAYHGKHSFKTFSHQKSVLVRGFNPIIEWVAKKRYPPYSENHLRRMLRLLKRRSSPIDLSSRETLGFLCFIMGVLLCFLSMSISAN</sequence>
<dbReference type="PROSITE" id="PS00070">
    <property type="entry name" value="ALDEHYDE_DEHYDR_CYS"/>
    <property type="match status" value="1"/>
</dbReference>
<name>A0A6G1SHX4_9ACAR</name>
<feature type="domain" description="Aldehyde dehydrogenase" evidence="10">
    <location>
        <begin position="5"/>
        <end position="477"/>
    </location>
</feature>
<feature type="active site" evidence="5 6">
    <location>
        <position position="218"/>
    </location>
</feature>
<keyword evidence="3" id="KW-0520">NAD</keyword>
<dbReference type="InterPro" id="IPR015590">
    <property type="entry name" value="Aldehyde_DH_dom"/>
</dbReference>
<dbReference type="GO" id="GO:0004029">
    <property type="term" value="F:aldehyde dehydrogenase (NAD+) activity"/>
    <property type="evidence" value="ECO:0007669"/>
    <property type="project" value="TreeGrafter"/>
</dbReference>
<evidence type="ECO:0000256" key="9">
    <source>
        <dbReference type="SAM" id="Phobius"/>
    </source>
</evidence>
<dbReference type="EMBL" id="GGYP01004801">
    <property type="protein sequence ID" value="MDE49572.1"/>
    <property type="molecule type" value="Transcribed_RNA"/>
</dbReference>
<dbReference type="Pfam" id="PF00171">
    <property type="entry name" value="Aldedh"/>
    <property type="match status" value="1"/>
</dbReference>
<evidence type="ECO:0000256" key="1">
    <source>
        <dbReference type="ARBA" id="ARBA00009986"/>
    </source>
</evidence>
<dbReference type="FunFam" id="3.40.309.10:FF:000003">
    <property type="entry name" value="Aldehyde dehydrogenase"/>
    <property type="match status" value="1"/>
</dbReference>
<comment type="similarity">
    <text evidence="1 4 7">Belongs to the aldehyde dehydrogenase family.</text>
</comment>
<dbReference type="PROSITE" id="PS00687">
    <property type="entry name" value="ALDEHYDE_DEHYDR_GLU"/>
    <property type="match status" value="1"/>
</dbReference>
<evidence type="ECO:0000256" key="7">
    <source>
        <dbReference type="RuleBase" id="RU003345"/>
    </source>
</evidence>
<accession>A0A6G1SHX4</accession>
<evidence type="ECO:0000256" key="5">
    <source>
        <dbReference type="PIRSR" id="PIRSR036492-1"/>
    </source>
</evidence>
<evidence type="ECO:0000256" key="8">
    <source>
        <dbReference type="SAM" id="MobiDB-lite"/>
    </source>
</evidence>
<feature type="compositionally biased region" description="Low complexity" evidence="8">
    <location>
        <begin position="327"/>
        <end position="341"/>
    </location>
</feature>
<keyword evidence="9" id="KW-0812">Transmembrane</keyword>
<organism evidence="11">
    <name type="scientific">Aceria tosichella</name>
    <name type="common">wheat curl mite</name>
    <dbReference type="NCBI Taxonomy" id="561515"/>
    <lineage>
        <taxon>Eukaryota</taxon>
        <taxon>Metazoa</taxon>
        <taxon>Ecdysozoa</taxon>
        <taxon>Arthropoda</taxon>
        <taxon>Chelicerata</taxon>
        <taxon>Arachnida</taxon>
        <taxon>Acari</taxon>
        <taxon>Acariformes</taxon>
        <taxon>Trombidiformes</taxon>
        <taxon>Prostigmata</taxon>
        <taxon>Eupodina</taxon>
        <taxon>Eriophyoidea</taxon>
        <taxon>Eriophyidae</taxon>
        <taxon>Eriophyinae</taxon>
        <taxon>Aceriini</taxon>
        <taxon>Aceria</taxon>
    </lineage>
</organism>
<dbReference type="Gene3D" id="3.40.605.10">
    <property type="entry name" value="Aldehyde Dehydrogenase, Chain A, domain 1"/>
    <property type="match status" value="1"/>
</dbReference>
<dbReference type="InterPro" id="IPR016162">
    <property type="entry name" value="Ald_DH_N"/>
</dbReference>
<dbReference type="InterPro" id="IPR016160">
    <property type="entry name" value="Ald_DH_CS_CYS"/>
</dbReference>
<keyword evidence="2 4" id="KW-0560">Oxidoreductase</keyword>
<dbReference type="FunFam" id="3.40.605.10:FF:000004">
    <property type="entry name" value="Aldehyde dehydrogenase"/>
    <property type="match status" value="1"/>
</dbReference>
<dbReference type="Gene3D" id="3.40.309.10">
    <property type="entry name" value="Aldehyde Dehydrogenase, Chain A, domain 2"/>
    <property type="match status" value="1"/>
</dbReference>
<evidence type="ECO:0000256" key="6">
    <source>
        <dbReference type="PROSITE-ProRule" id="PRU10007"/>
    </source>
</evidence>
<dbReference type="InterPro" id="IPR016161">
    <property type="entry name" value="Ald_DH/histidinol_DH"/>
</dbReference>
<feature type="region of interest" description="Disordered" evidence="8">
    <location>
        <begin position="325"/>
        <end position="347"/>
    </location>
</feature>
<evidence type="ECO:0000259" key="10">
    <source>
        <dbReference type="Pfam" id="PF00171"/>
    </source>
</evidence>
<protein>
    <recommendedName>
        <fullName evidence="4">Aldehyde dehydrogenase</fullName>
    </recommendedName>
</protein>
<dbReference type="PANTHER" id="PTHR43570">
    <property type="entry name" value="ALDEHYDE DEHYDROGENASE"/>
    <property type="match status" value="1"/>
</dbReference>
<evidence type="ECO:0000256" key="3">
    <source>
        <dbReference type="ARBA" id="ARBA00023027"/>
    </source>
</evidence>
<keyword evidence="9" id="KW-1133">Transmembrane helix</keyword>
<gene>
    <name evidence="11" type="primary">Aldh3b1</name>
    <name evidence="11" type="ORF">g.20220</name>
</gene>
<evidence type="ECO:0000256" key="2">
    <source>
        <dbReference type="ARBA" id="ARBA00023002"/>
    </source>
</evidence>
<proteinExistence type="inferred from homology"/>
<dbReference type="InterPro" id="IPR029510">
    <property type="entry name" value="Ald_DH_CS_GLU"/>
</dbReference>
<feature type="active site" evidence="5">
    <location>
        <position position="264"/>
    </location>
</feature>
<dbReference type="SUPFAM" id="SSF53720">
    <property type="entry name" value="ALDH-like"/>
    <property type="match status" value="1"/>
</dbReference>
<keyword evidence="9" id="KW-0472">Membrane</keyword>
<dbReference type="PANTHER" id="PTHR43570:SF16">
    <property type="entry name" value="ALDEHYDE DEHYDROGENASE TYPE III, ISOFORM Q"/>
    <property type="match status" value="1"/>
</dbReference>
<dbReference type="AlphaFoldDB" id="A0A6G1SHX4"/>
<evidence type="ECO:0000256" key="4">
    <source>
        <dbReference type="PIRNR" id="PIRNR036492"/>
    </source>
</evidence>
<evidence type="ECO:0000313" key="11">
    <source>
        <dbReference type="EMBL" id="MDE49572.1"/>
    </source>
</evidence>
<dbReference type="PIRSF" id="PIRSF036492">
    <property type="entry name" value="ALDH"/>
    <property type="match status" value="1"/>
</dbReference>
<dbReference type="InterPro" id="IPR012394">
    <property type="entry name" value="Aldehyde_DH_NAD(P)"/>
</dbReference>
<dbReference type="GO" id="GO:0006081">
    <property type="term" value="P:aldehyde metabolic process"/>
    <property type="evidence" value="ECO:0007669"/>
    <property type="project" value="InterPro"/>
</dbReference>